<feature type="region of interest" description="Disordered" evidence="1">
    <location>
        <begin position="249"/>
        <end position="292"/>
    </location>
</feature>
<evidence type="ECO:0000313" key="3">
    <source>
        <dbReference type="Proteomes" id="UP001183535"/>
    </source>
</evidence>
<dbReference type="Proteomes" id="UP001183535">
    <property type="component" value="Unassembled WGS sequence"/>
</dbReference>
<gene>
    <name evidence="2" type="primary">casB</name>
    <name evidence="2" type="ORF">RM877_01325</name>
</gene>
<dbReference type="Pfam" id="PF09485">
    <property type="entry name" value="CRISPR_Cse2"/>
    <property type="match status" value="1"/>
</dbReference>
<accession>A0ABD5EFE8</accession>
<evidence type="ECO:0000313" key="2">
    <source>
        <dbReference type="EMBL" id="MDT0433315.1"/>
    </source>
</evidence>
<dbReference type="CDD" id="cd09731">
    <property type="entry name" value="Cse2_I-E"/>
    <property type="match status" value="1"/>
</dbReference>
<organism evidence="2 3">
    <name type="scientific">Streptomyces doudnae</name>
    <dbReference type="NCBI Taxonomy" id="3075536"/>
    <lineage>
        <taxon>Bacteria</taxon>
        <taxon>Bacillati</taxon>
        <taxon>Actinomycetota</taxon>
        <taxon>Actinomycetes</taxon>
        <taxon>Kitasatosporales</taxon>
        <taxon>Streptomycetaceae</taxon>
        <taxon>Streptomyces</taxon>
    </lineage>
</organism>
<dbReference type="EMBL" id="JAVRES010000001">
    <property type="protein sequence ID" value="MDT0433315.1"/>
    <property type="molecule type" value="Genomic_DNA"/>
</dbReference>
<evidence type="ECO:0000256" key="1">
    <source>
        <dbReference type="SAM" id="MobiDB-lite"/>
    </source>
</evidence>
<feature type="region of interest" description="Disordered" evidence="1">
    <location>
        <begin position="151"/>
        <end position="187"/>
    </location>
</feature>
<dbReference type="RefSeq" id="WP_093834898.1">
    <property type="nucleotide sequence ID" value="NZ_JAVRES010000001.1"/>
</dbReference>
<protein>
    <submittedName>
        <fullName evidence="2">Type I-E CRISPR-associated protein Cse2/CasB</fullName>
    </submittedName>
</protein>
<sequence length="292" mass="32258">MGRTTSSPPAKKPRPALSLPRRSVLRTIGKLQTEYRSEQSWAVGAVAQLRREAGRDAHTSPSAWGLIHLEDLTHLREQEQASAADETPGRAEPRYFTSAGYAAQEQLELREDTAVHLAVTLWALHQQSIRDASMHMPAWPLGRAVRRLAHQKTGTHDTPATASPPPAGQNSDRTDGTSPVGKVEEASDSVRRRFVRIGVSSDTDVLGSRLREMTLLLRAARIPLDYGLLADQLLRWQDHNQQDDVRRSWGREYHRRYPSSPEGADKEAAAPGSGEQAESHCAEDLESADADT</sequence>
<dbReference type="NCBIfam" id="TIGR02548">
    <property type="entry name" value="casB_cse2"/>
    <property type="match status" value="1"/>
</dbReference>
<reference evidence="3" key="1">
    <citation type="submission" date="2023-07" db="EMBL/GenBank/DDBJ databases">
        <title>30 novel species of actinomycetes from the DSMZ collection.</title>
        <authorList>
            <person name="Nouioui I."/>
        </authorList>
    </citation>
    <scope>NUCLEOTIDE SEQUENCE [LARGE SCALE GENOMIC DNA]</scope>
    <source>
        <strain evidence="3">DSM 41981</strain>
    </source>
</reference>
<dbReference type="InterPro" id="IPR038287">
    <property type="entry name" value="Cse2_sf"/>
</dbReference>
<comment type="caution">
    <text evidence="2">The sequence shown here is derived from an EMBL/GenBank/DDBJ whole genome shotgun (WGS) entry which is preliminary data.</text>
</comment>
<dbReference type="AlphaFoldDB" id="A0ABD5EFE8"/>
<name>A0ABD5EFE8_9ACTN</name>
<proteinExistence type="predicted"/>
<keyword evidence="3" id="KW-1185">Reference proteome</keyword>
<dbReference type="InterPro" id="IPR013382">
    <property type="entry name" value="CRISPR-assoc_prot_Cse2"/>
</dbReference>
<dbReference type="Gene3D" id="1.10.520.40">
    <property type="entry name" value="CRISPR-associated protein Cse2"/>
    <property type="match status" value="1"/>
</dbReference>